<evidence type="ECO:0000259" key="1">
    <source>
        <dbReference type="Pfam" id="PF01494"/>
    </source>
</evidence>
<dbReference type="InterPro" id="IPR011777">
    <property type="entry name" value="Geranylgeranyl_Rdtase_fam"/>
</dbReference>
<keyword evidence="3" id="KW-1185">Reference proteome</keyword>
<dbReference type="Gene3D" id="3.50.50.60">
    <property type="entry name" value="FAD/NAD(P)-binding domain"/>
    <property type="match status" value="1"/>
</dbReference>
<sequence>MSASEIDGRGFDAVVVGAGPAGSTAAIALLRNGFKVALVDRYSFPRDKACGDVIGPKARILLQRIGVVAESSISIGDMDLELPGRLVVHLPAAPGVDFDGEGMAVPRYVFDNLLFQTALKEGAIYVKGRASFPSPGHGYNPHVVKVKDGESTVSMTCTFLIGADGANSSVAERFSLLDRSSVLFGFAVRRYVRGHVRTPIISILEEGGKLFPGYGWAFPSIDGQLNVGVGVGVLGERSKGSRATKSLDPYIKMLAAREDVEIEDSFEVSEKSQMGGWLKMGLAGTKPGRYRVLLVGDAAGLVNPLQGEGIASAIESGFLAAESIMASPSDPASLYEQRLSDMELSFAKGASLLHRSALRYPGPLLPALKVLGRAAQNKRVASAFGIYLNGLGVSAGSIEGSALARVAQGFLSAMDKTIELKGHFGSL</sequence>
<gene>
    <name evidence="2" type="ORF">SAMN02745225_01885</name>
</gene>
<dbReference type="EMBL" id="FQUL01000033">
    <property type="protein sequence ID" value="SHE88191.1"/>
    <property type="molecule type" value="Genomic_DNA"/>
</dbReference>
<dbReference type="SUPFAM" id="SSF51905">
    <property type="entry name" value="FAD/NAD(P)-binding domain"/>
    <property type="match status" value="1"/>
</dbReference>
<feature type="domain" description="FAD-binding" evidence="1">
    <location>
        <begin position="12"/>
        <end position="323"/>
    </location>
</feature>
<dbReference type="PANTHER" id="PTHR42685">
    <property type="entry name" value="GERANYLGERANYL DIPHOSPHATE REDUCTASE"/>
    <property type="match status" value="1"/>
</dbReference>
<organism evidence="2 3">
    <name type="scientific">Ferrithrix thermotolerans DSM 19514</name>
    <dbReference type="NCBI Taxonomy" id="1121881"/>
    <lineage>
        <taxon>Bacteria</taxon>
        <taxon>Bacillati</taxon>
        <taxon>Actinomycetota</taxon>
        <taxon>Acidimicrobiia</taxon>
        <taxon>Acidimicrobiales</taxon>
        <taxon>Acidimicrobiaceae</taxon>
        <taxon>Ferrithrix</taxon>
    </lineage>
</organism>
<dbReference type="GO" id="GO:0016628">
    <property type="term" value="F:oxidoreductase activity, acting on the CH-CH group of donors, NAD or NADP as acceptor"/>
    <property type="evidence" value="ECO:0007669"/>
    <property type="project" value="InterPro"/>
</dbReference>
<dbReference type="NCBIfam" id="TIGR02032">
    <property type="entry name" value="GG-red-SF"/>
    <property type="match status" value="1"/>
</dbReference>
<dbReference type="AlphaFoldDB" id="A0A1M4X416"/>
<dbReference type="GO" id="GO:0071949">
    <property type="term" value="F:FAD binding"/>
    <property type="evidence" value="ECO:0007669"/>
    <property type="project" value="InterPro"/>
</dbReference>
<dbReference type="PANTHER" id="PTHR42685:SF22">
    <property type="entry name" value="CONDITIONED MEDIUM FACTOR RECEPTOR 1"/>
    <property type="match status" value="1"/>
</dbReference>
<accession>A0A1M4X416</accession>
<reference evidence="3" key="1">
    <citation type="submission" date="2016-11" db="EMBL/GenBank/DDBJ databases">
        <authorList>
            <person name="Varghese N."/>
            <person name="Submissions S."/>
        </authorList>
    </citation>
    <scope>NUCLEOTIDE SEQUENCE [LARGE SCALE GENOMIC DNA]</scope>
    <source>
        <strain evidence="3">DSM 19514</strain>
    </source>
</reference>
<evidence type="ECO:0000313" key="2">
    <source>
        <dbReference type="EMBL" id="SHE88191.1"/>
    </source>
</evidence>
<dbReference type="InterPro" id="IPR002938">
    <property type="entry name" value="FAD-bd"/>
</dbReference>
<proteinExistence type="predicted"/>
<name>A0A1M4X416_9ACTN</name>
<evidence type="ECO:0000313" key="3">
    <source>
        <dbReference type="Proteomes" id="UP000184295"/>
    </source>
</evidence>
<dbReference type="Proteomes" id="UP000184295">
    <property type="component" value="Unassembled WGS sequence"/>
</dbReference>
<dbReference type="PRINTS" id="PR00420">
    <property type="entry name" value="RNGMNOXGNASE"/>
</dbReference>
<dbReference type="InterPro" id="IPR050407">
    <property type="entry name" value="Geranylgeranyl_reductase"/>
</dbReference>
<dbReference type="InterPro" id="IPR036188">
    <property type="entry name" value="FAD/NAD-bd_sf"/>
</dbReference>
<protein>
    <submittedName>
        <fullName evidence="2">Geranylgeranyl reductase family</fullName>
    </submittedName>
</protein>
<dbReference type="STRING" id="1121881.SAMN02745225_01885"/>
<dbReference type="Pfam" id="PF01494">
    <property type="entry name" value="FAD_binding_3"/>
    <property type="match status" value="1"/>
</dbReference>